<evidence type="ECO:0000256" key="3">
    <source>
        <dbReference type="ARBA" id="ARBA00006065"/>
    </source>
</evidence>
<evidence type="ECO:0000256" key="1">
    <source>
        <dbReference type="ARBA" id="ARBA00004477"/>
    </source>
</evidence>
<keyword evidence="8 12" id="KW-0256">Endoplasmic reticulum</keyword>
<keyword evidence="4" id="KW-0337">GPI-anchor biosynthesis</keyword>
<feature type="transmembrane region" description="Helical" evidence="12">
    <location>
        <begin position="177"/>
        <end position="203"/>
    </location>
</feature>
<evidence type="ECO:0000256" key="7">
    <source>
        <dbReference type="ARBA" id="ARBA00022692"/>
    </source>
</evidence>
<name>A0A0J9X7U7_GEOCN</name>
<reference evidence="13" key="1">
    <citation type="submission" date="2014-03" db="EMBL/GenBank/DDBJ databases">
        <authorList>
            <person name="Casaregola S."/>
        </authorList>
    </citation>
    <scope>NUCLEOTIDE SEQUENCE [LARGE SCALE GENOMIC DNA]</scope>
    <source>
        <strain evidence="13">CLIB 918</strain>
    </source>
</reference>
<dbReference type="Pfam" id="PF03901">
    <property type="entry name" value="Glyco_transf_22"/>
    <property type="match status" value="1"/>
</dbReference>
<evidence type="ECO:0000256" key="5">
    <source>
        <dbReference type="ARBA" id="ARBA00022676"/>
    </source>
</evidence>
<feature type="transmembrane region" description="Helical" evidence="12">
    <location>
        <begin position="349"/>
        <end position="368"/>
    </location>
</feature>
<gene>
    <name evidence="13" type="ORF">BN980_GECA04s07424g</name>
</gene>
<evidence type="ECO:0000256" key="2">
    <source>
        <dbReference type="ARBA" id="ARBA00004687"/>
    </source>
</evidence>
<accession>A0A0J9X7U7</accession>
<sequence length="521" mass="60466">MSSSVSFSNVIPPTLFFGFVVFRLCNSFLTRTFFQPDEYWQSLEPAHNLVYGYGYLTWEWREGLRSAAHPLIFAAFYWLASNVFGVSSPDAIVWVPKIVQAVIAAIGDFYFCVLAVRLYGKDHTKDVLWWAGFITVGSAFNFYVSIRTFSNSLEMVLTTVGLAYWPWNPKLINWKQYTLALLIASASCVFRPANALIWLFLGLSLLVRSPNRVKAAFLALAVVGAVFSINFGIDYLYYGRPVFPIIKFLEFNLLQSLSHFYGTSPWHYYLFQGIPLLLIGYLPFTVIELTRSGFRSQITNLILFIVVVYSSLRHKEFRFLYPILPLLHLKTLSAFLYPLPQLAKYATKTVFFSLYVLNIIVAVFFNTYHQRGVIDVMEYLRNNDHVKSVGFLMPCHSTPWQSHLHRPDLEQPNALWFLTCEPPINMSKEEREAYLDVSDQFYENPTEFMSVHFPPLNSTDEDQSEKTYTYTWPSHLVFFEALEPTIKPYLKSTKYYECSRFFNSYFHEDSRRVGDVIVYCK</sequence>
<dbReference type="EC" id="2.4.1.-" evidence="12"/>
<evidence type="ECO:0000256" key="6">
    <source>
        <dbReference type="ARBA" id="ARBA00022679"/>
    </source>
</evidence>
<dbReference type="GO" id="GO:0005789">
    <property type="term" value="C:endoplasmic reticulum membrane"/>
    <property type="evidence" value="ECO:0007669"/>
    <property type="project" value="UniProtKB-SubCell"/>
</dbReference>
<dbReference type="Proteomes" id="UP000242525">
    <property type="component" value="Unassembled WGS sequence"/>
</dbReference>
<evidence type="ECO:0000256" key="12">
    <source>
        <dbReference type="RuleBase" id="RU363075"/>
    </source>
</evidence>
<evidence type="ECO:0000313" key="14">
    <source>
        <dbReference type="Proteomes" id="UP000242525"/>
    </source>
</evidence>
<protein>
    <recommendedName>
        <fullName evidence="12">Mannosyltransferase</fullName>
        <ecNumber evidence="12">2.4.1.-</ecNumber>
    </recommendedName>
</protein>
<comment type="caution">
    <text evidence="13">The sequence shown here is derived from an EMBL/GenBank/DDBJ whole genome shotgun (WGS) entry which is preliminary data.</text>
</comment>
<feature type="transmembrane region" description="Helical" evidence="12">
    <location>
        <begin position="127"/>
        <end position="146"/>
    </location>
</feature>
<keyword evidence="9 12" id="KW-1133">Transmembrane helix</keyword>
<dbReference type="PANTHER" id="PTHR22760">
    <property type="entry name" value="GLYCOSYLTRANSFERASE"/>
    <property type="match status" value="1"/>
</dbReference>
<keyword evidence="5 12" id="KW-0328">Glycosyltransferase</keyword>
<feature type="transmembrane region" description="Helical" evidence="12">
    <location>
        <begin position="215"/>
        <end position="238"/>
    </location>
</feature>
<evidence type="ECO:0000256" key="10">
    <source>
        <dbReference type="ARBA" id="ARBA00023136"/>
    </source>
</evidence>
<evidence type="ECO:0000256" key="9">
    <source>
        <dbReference type="ARBA" id="ARBA00022989"/>
    </source>
</evidence>
<comment type="subcellular location">
    <subcellularLocation>
        <location evidence="1 12">Endoplasmic reticulum membrane</location>
        <topology evidence="1 12">Multi-pass membrane protein</topology>
    </subcellularLocation>
</comment>
<keyword evidence="14" id="KW-1185">Reference proteome</keyword>
<keyword evidence="6" id="KW-0808">Transferase</keyword>
<dbReference type="GO" id="GO:0000026">
    <property type="term" value="F:alpha-1,2-mannosyltransferase activity"/>
    <property type="evidence" value="ECO:0007669"/>
    <property type="project" value="TreeGrafter"/>
</dbReference>
<evidence type="ECO:0000256" key="11">
    <source>
        <dbReference type="ARBA" id="ARBA00024708"/>
    </source>
</evidence>
<feature type="transmembrane region" description="Helical" evidence="12">
    <location>
        <begin position="266"/>
        <end position="287"/>
    </location>
</feature>
<proteinExistence type="inferred from homology"/>
<evidence type="ECO:0000256" key="4">
    <source>
        <dbReference type="ARBA" id="ARBA00022502"/>
    </source>
</evidence>
<dbReference type="InterPro" id="IPR005599">
    <property type="entry name" value="GPI_mannosylTrfase"/>
</dbReference>
<comment type="function">
    <text evidence="11">Mannosyltransferase involved in glycosylphosphatidylinositol-anchor biosynthesis. Transfers the third mannose to Man2-GlcN-acyl-PI during GPI precursor assembly.</text>
</comment>
<comment type="similarity">
    <text evidence="3">Belongs to the glycosyltransferase 22 family. PIGB subfamily.</text>
</comment>
<dbReference type="STRING" id="1173061.A0A0J9X7U7"/>
<evidence type="ECO:0000256" key="8">
    <source>
        <dbReference type="ARBA" id="ARBA00022824"/>
    </source>
</evidence>
<keyword evidence="7 12" id="KW-0812">Transmembrane</keyword>
<keyword evidence="10 12" id="KW-0472">Membrane</keyword>
<organism evidence="13 14">
    <name type="scientific">Geotrichum candidum</name>
    <name type="common">Oospora lactis</name>
    <name type="synonym">Dipodascus geotrichum</name>
    <dbReference type="NCBI Taxonomy" id="1173061"/>
    <lineage>
        <taxon>Eukaryota</taxon>
        <taxon>Fungi</taxon>
        <taxon>Dikarya</taxon>
        <taxon>Ascomycota</taxon>
        <taxon>Saccharomycotina</taxon>
        <taxon>Dipodascomycetes</taxon>
        <taxon>Dipodascales</taxon>
        <taxon>Dipodascaceae</taxon>
        <taxon>Geotrichum</taxon>
    </lineage>
</organism>
<feature type="transmembrane region" description="Helical" evidence="12">
    <location>
        <begin position="318"/>
        <end position="337"/>
    </location>
</feature>
<feature type="transmembrane region" description="Helical" evidence="12">
    <location>
        <begin position="98"/>
        <end position="120"/>
    </location>
</feature>
<dbReference type="PANTHER" id="PTHR22760:SF4">
    <property type="entry name" value="GPI MANNOSYLTRANSFERASE 3"/>
    <property type="match status" value="1"/>
</dbReference>
<dbReference type="AlphaFoldDB" id="A0A0J9X7U7"/>
<dbReference type="EMBL" id="CCBN010000004">
    <property type="protein sequence ID" value="CDO53296.1"/>
    <property type="molecule type" value="Genomic_DNA"/>
</dbReference>
<dbReference type="GO" id="GO:0006506">
    <property type="term" value="P:GPI anchor biosynthetic process"/>
    <property type="evidence" value="ECO:0007669"/>
    <property type="project" value="UniProtKB-UniPathway"/>
</dbReference>
<feature type="transmembrane region" description="Helical" evidence="12">
    <location>
        <begin position="67"/>
        <end position="86"/>
    </location>
</feature>
<feature type="transmembrane region" description="Helical" evidence="12">
    <location>
        <begin position="6"/>
        <end position="25"/>
    </location>
</feature>
<comment type="pathway">
    <text evidence="2">Glycolipid biosynthesis; glycosylphosphatidylinositol-anchor biosynthesis.</text>
</comment>
<dbReference type="OrthoDB" id="416834at2759"/>
<dbReference type="UniPathway" id="UPA00196"/>
<evidence type="ECO:0000313" key="13">
    <source>
        <dbReference type="EMBL" id="CDO53296.1"/>
    </source>
</evidence>